<name>A0ABV8LNF0_9ACTN</name>
<organism evidence="1 2">
    <name type="scientific">Hamadaea flava</name>
    <dbReference type="NCBI Taxonomy" id="1742688"/>
    <lineage>
        <taxon>Bacteria</taxon>
        <taxon>Bacillati</taxon>
        <taxon>Actinomycetota</taxon>
        <taxon>Actinomycetes</taxon>
        <taxon>Micromonosporales</taxon>
        <taxon>Micromonosporaceae</taxon>
        <taxon>Hamadaea</taxon>
    </lineage>
</organism>
<proteinExistence type="predicted"/>
<keyword evidence="2" id="KW-1185">Reference proteome</keyword>
<dbReference type="Proteomes" id="UP001595816">
    <property type="component" value="Unassembled WGS sequence"/>
</dbReference>
<dbReference type="EMBL" id="JBHSAY010000008">
    <property type="protein sequence ID" value="MFC4131885.1"/>
    <property type="molecule type" value="Genomic_DNA"/>
</dbReference>
<evidence type="ECO:0000313" key="1">
    <source>
        <dbReference type="EMBL" id="MFC4131885.1"/>
    </source>
</evidence>
<evidence type="ECO:0000313" key="2">
    <source>
        <dbReference type="Proteomes" id="UP001595816"/>
    </source>
</evidence>
<dbReference type="RefSeq" id="WP_253763437.1">
    <property type="nucleotide sequence ID" value="NZ_JAMZDZ010000001.1"/>
</dbReference>
<accession>A0ABV8LNF0</accession>
<reference evidence="2" key="1">
    <citation type="journal article" date="2019" name="Int. J. Syst. Evol. Microbiol.">
        <title>The Global Catalogue of Microorganisms (GCM) 10K type strain sequencing project: providing services to taxonomists for standard genome sequencing and annotation.</title>
        <authorList>
            <consortium name="The Broad Institute Genomics Platform"/>
            <consortium name="The Broad Institute Genome Sequencing Center for Infectious Disease"/>
            <person name="Wu L."/>
            <person name="Ma J."/>
        </authorList>
    </citation>
    <scope>NUCLEOTIDE SEQUENCE [LARGE SCALE GENOMIC DNA]</scope>
    <source>
        <strain evidence="2">CGMCC 4.7289</strain>
    </source>
</reference>
<protein>
    <submittedName>
        <fullName evidence="1">Uncharacterized protein</fullName>
    </submittedName>
</protein>
<comment type="caution">
    <text evidence="1">The sequence shown here is derived from an EMBL/GenBank/DDBJ whole genome shotgun (WGS) entry which is preliminary data.</text>
</comment>
<gene>
    <name evidence="1" type="ORF">ACFOZ4_14850</name>
</gene>
<sequence>MSTRPVARRSVLIGAVALAPATYLPRAVTGPAVRWGNPVTGLTGTIPVGTYG</sequence>